<dbReference type="Proteomes" id="UP000007842">
    <property type="component" value="Chromosome"/>
</dbReference>
<gene>
    <name evidence="1" type="ordered locus">SCATT_29690</name>
</gene>
<dbReference type="OrthoDB" id="4550567at2"/>
<sequence length="158" mass="17533">MARDDTAPGFTDAELAAQPVGYWTRAANDAVISYINARMGEFGIAQRHWWALFQVGRATDGLTTGELVELMRRIRPYVDAPSVEPAVAELVERALLVRDTTGRLTLTDSGAALRDRVQLLVQENRARIHAGIPDEDYVTTVKVLRRMIENVGGNAEFH</sequence>
<evidence type="ECO:0008006" key="3">
    <source>
        <dbReference type="Google" id="ProtNLM"/>
    </source>
</evidence>
<accession>G8WSA0</accession>
<dbReference type="InterPro" id="IPR036388">
    <property type="entry name" value="WH-like_DNA-bd_sf"/>
</dbReference>
<dbReference type="STRING" id="1003195.SCATT_29690"/>
<organism evidence="1 2">
    <name type="scientific">Streptantibioticus cattleyicolor (strain ATCC 35852 / DSM 46488 / JCM 4925 / NBRC 14057 / NRRL 8057)</name>
    <name type="common">Streptomyces cattleya</name>
    <dbReference type="NCBI Taxonomy" id="1003195"/>
    <lineage>
        <taxon>Bacteria</taxon>
        <taxon>Bacillati</taxon>
        <taxon>Actinomycetota</taxon>
        <taxon>Actinomycetes</taxon>
        <taxon>Kitasatosporales</taxon>
        <taxon>Streptomycetaceae</taxon>
        <taxon>Streptantibioticus</taxon>
    </lineage>
</organism>
<dbReference type="InterPro" id="IPR036390">
    <property type="entry name" value="WH_DNA-bd_sf"/>
</dbReference>
<dbReference type="eggNOG" id="COG1846">
    <property type="taxonomic scope" value="Bacteria"/>
</dbReference>
<dbReference type="EMBL" id="CP003219">
    <property type="protein sequence ID" value="AEW95340.1"/>
    <property type="molecule type" value="Genomic_DNA"/>
</dbReference>
<dbReference type="AlphaFoldDB" id="F8K2S2"/>
<evidence type="ECO:0000313" key="2">
    <source>
        <dbReference type="Proteomes" id="UP000007842"/>
    </source>
</evidence>
<dbReference type="KEGG" id="scy:SCATT_29690"/>
<dbReference type="SUPFAM" id="SSF46785">
    <property type="entry name" value="Winged helix' DNA-binding domain"/>
    <property type="match status" value="1"/>
</dbReference>
<evidence type="ECO:0000313" key="1">
    <source>
        <dbReference type="EMBL" id="AEW95340.1"/>
    </source>
</evidence>
<proteinExistence type="predicted"/>
<protein>
    <recommendedName>
        <fullName evidence="3">MarR family transcriptional regulator</fullName>
    </recommendedName>
</protein>
<keyword evidence="2" id="KW-1185">Reference proteome</keyword>
<accession>F8K2S2</accession>
<reference evidence="2" key="1">
    <citation type="submission" date="2011-12" db="EMBL/GenBank/DDBJ databases">
        <title>Complete genome sequence of Streptomyces cattleya strain DSM 46488.</title>
        <authorList>
            <person name="Ou H.-Y."/>
            <person name="Li P."/>
            <person name="Zhao C."/>
            <person name="O'Hagan D."/>
            <person name="Deng Z."/>
        </authorList>
    </citation>
    <scope>NUCLEOTIDE SEQUENCE [LARGE SCALE GENOMIC DNA]</scope>
    <source>
        <strain evidence="2">ATCC 35852 / DSM 46488 / JCM 4925 / NBRC 14057 / NRRL 8057</strain>
    </source>
</reference>
<dbReference type="RefSeq" id="WP_014143716.1">
    <property type="nucleotide sequence ID" value="NC_016111.1"/>
</dbReference>
<dbReference type="PATRIC" id="fig|1003195.11.peg.4459"/>
<dbReference type="KEGG" id="sct:SCAT_2979"/>
<name>F8K2S2_STREN</name>
<dbReference type="HOGENOM" id="CLU_116754_0_0_11"/>
<dbReference type="Gene3D" id="1.10.10.10">
    <property type="entry name" value="Winged helix-like DNA-binding domain superfamily/Winged helix DNA-binding domain"/>
    <property type="match status" value="1"/>
</dbReference>